<evidence type="ECO:0000256" key="2">
    <source>
        <dbReference type="ARBA" id="ARBA00007727"/>
    </source>
</evidence>
<evidence type="ECO:0000256" key="6">
    <source>
        <dbReference type="ARBA" id="ARBA00022989"/>
    </source>
</evidence>
<comment type="subcellular location">
    <subcellularLocation>
        <location evidence="1">Golgi apparatus membrane</location>
        <topology evidence="1">Single-pass type II membrane protein</topology>
    </subcellularLocation>
</comment>
<protein>
    <recommendedName>
        <fullName evidence="17">Trichome birefringence-like N-terminal domain-containing protein</fullName>
    </recommendedName>
</protein>
<reference evidence="16" key="1">
    <citation type="submission" date="2013-06" db="EMBL/GenBank/DDBJ databases">
        <authorList>
            <person name="Zhao Q."/>
        </authorList>
    </citation>
    <scope>NUCLEOTIDE SEQUENCE</scope>
    <source>
        <strain evidence="16">cv. W1943</strain>
    </source>
</reference>
<dbReference type="Pfam" id="PF11955">
    <property type="entry name" value="PORR"/>
    <property type="match status" value="1"/>
</dbReference>
<dbReference type="Pfam" id="PF14416">
    <property type="entry name" value="PMR5N"/>
    <property type="match status" value="1"/>
</dbReference>
<keyword evidence="7" id="KW-0333">Golgi apparatus</keyword>
<evidence type="ECO:0000256" key="9">
    <source>
        <dbReference type="ARBA" id="ARBA00023157"/>
    </source>
</evidence>
<dbReference type="eggNOG" id="ENOG502QVVJ">
    <property type="taxonomic scope" value="Eukaryota"/>
</dbReference>
<dbReference type="InterPro" id="IPR021099">
    <property type="entry name" value="PORR_domain"/>
</dbReference>
<proteinExistence type="inferred from homology"/>
<dbReference type="Gramene" id="ORUFI06G10690.1">
    <property type="protein sequence ID" value="ORUFI06G10690.1"/>
    <property type="gene ID" value="ORUFI06G10690"/>
</dbReference>
<dbReference type="Pfam" id="PF13839">
    <property type="entry name" value="PC-Esterase"/>
    <property type="match status" value="1"/>
</dbReference>
<comment type="similarity">
    <text evidence="2">Belongs to the PC-esterase family. TBL subfamily.</text>
</comment>
<dbReference type="Proteomes" id="UP000008022">
    <property type="component" value="Unassembled WGS sequence"/>
</dbReference>
<keyword evidence="10" id="KW-0325">Glycoprotein</keyword>
<dbReference type="GO" id="GO:0003723">
    <property type="term" value="F:RNA binding"/>
    <property type="evidence" value="ECO:0007669"/>
    <property type="project" value="InterPro"/>
</dbReference>
<evidence type="ECO:0000256" key="7">
    <source>
        <dbReference type="ARBA" id="ARBA00023034"/>
    </source>
</evidence>
<evidence type="ECO:0000256" key="11">
    <source>
        <dbReference type="SAM" id="Coils"/>
    </source>
</evidence>
<keyword evidence="4" id="KW-0812">Transmembrane</keyword>
<evidence type="ECO:0000256" key="4">
    <source>
        <dbReference type="ARBA" id="ARBA00022692"/>
    </source>
</evidence>
<keyword evidence="5" id="KW-0735">Signal-anchor</keyword>
<evidence type="ECO:0000259" key="12">
    <source>
        <dbReference type="Pfam" id="PF11955"/>
    </source>
</evidence>
<keyword evidence="3" id="KW-0808">Transferase</keyword>
<dbReference type="InterPro" id="IPR025846">
    <property type="entry name" value="TBL_N"/>
</dbReference>
<dbReference type="STRING" id="4529.A0A0E0PW60"/>
<reference evidence="15" key="2">
    <citation type="submission" date="2015-06" db="UniProtKB">
        <authorList>
            <consortium name="EnsemblPlants"/>
        </authorList>
    </citation>
    <scope>IDENTIFICATION</scope>
</reference>
<evidence type="ECO:0000256" key="8">
    <source>
        <dbReference type="ARBA" id="ARBA00023136"/>
    </source>
</evidence>
<sequence length="922" mass="104533">MARWSSPKDPALEAALRRNRRWIVNNQIKRLLLRFPSRTAPVRLLQSRFKTLDLLGRAANWLRKYPSCFDLFHGGAGGDGDGGEEACFGFTKRMAALVDAEEAAVAASEPAMADRLARVLMLARGRRLQVSKLAALRGPLGLPDDYLLRLLPARTDLFRLANPYPHRRNAAELELLRWVPSLAVSSVEAAAASAADSSAPRFTCSLPPSWAKSHAKMEEFNSTPYISPYSERWAAIGTDADAEKRAVAVVHELLSLTLWKKMSVLKLEHFRREFGLPEDTARMLHRHPCLFYVSNRYKIHTVVLREGYEGSELREKDPVVAAKDRLGELMQEGLHEYNQRRRSDNLEKKRRRGEIEIKEEEEEDDEEAARLDSAEKREERRKFYKKANAGAIHVLKAHSLRLHQCAAHQPKPVLPPAYVAAPLLHLVLMHKPRLRCPSSYGMSVAQCRSMALLNNLCNFLVKTQYYNGRCLIPAISILLLVAVIAVSDTYFPFPVVMPRTLSAWLSYSSFSTSSGGRKADGEACDIFRGEWVPDPDAPYYTNDTCSFIHEHYDCMKYGKLDLGFVQWRWRPDGCDLPRLDPSRFLSAMRGKTLAFIGDSLAKNHMNSLICLLTRVAKPTTSWPSSEHTVYHYGGGYNFTVLNFWAPFLVRSELVDADGPAHTGLWNLYLDEPAAVWAPHVPAFDYAVVSASSWFYRPSMLYEAGRLVGCHHCLLPNVTDLTLRYALRMATRAALRAVVSSDGGGVTAVLRTVSPSQYEGGEWNKDGNCVRTRPYRRGEKTLQGFELDFHTLQVEEFEAAKRAASGGGGRMMLMDTTEAMIRRADAHPSRYRGWTRRKEWMKEYFTISNDCVHWCVPGAIDAWNDMLSHIGAREGYDGLELREKDPEVVAKDRLGELMQMGLHEYNQRRHAENLEEKRRKEER</sequence>
<accession>A0A0E0PW60</accession>
<dbReference type="InterPro" id="IPR045040">
    <property type="entry name" value="PORR_fam"/>
</dbReference>
<organism evidence="15 16">
    <name type="scientific">Oryza rufipogon</name>
    <name type="common">Brownbeard rice</name>
    <name type="synonym">Asian wild rice</name>
    <dbReference type="NCBI Taxonomy" id="4529"/>
    <lineage>
        <taxon>Eukaryota</taxon>
        <taxon>Viridiplantae</taxon>
        <taxon>Streptophyta</taxon>
        <taxon>Embryophyta</taxon>
        <taxon>Tracheophyta</taxon>
        <taxon>Spermatophyta</taxon>
        <taxon>Magnoliopsida</taxon>
        <taxon>Liliopsida</taxon>
        <taxon>Poales</taxon>
        <taxon>Poaceae</taxon>
        <taxon>BOP clade</taxon>
        <taxon>Oryzoideae</taxon>
        <taxon>Oryzeae</taxon>
        <taxon>Oryzinae</taxon>
        <taxon>Oryza</taxon>
    </lineage>
</organism>
<evidence type="ECO:0000313" key="16">
    <source>
        <dbReference type="Proteomes" id="UP000008022"/>
    </source>
</evidence>
<dbReference type="HOGENOM" id="CLU_014372_0_0_1"/>
<dbReference type="PANTHER" id="PTHR31476:SF5">
    <property type="entry name" value="UBIQUITIN CARBOXYL-TERMINAL HYDROLASE FAMILY PROTEIN"/>
    <property type="match status" value="1"/>
</dbReference>
<keyword evidence="11" id="KW-0175">Coiled coil</keyword>
<keyword evidence="9" id="KW-1015">Disulfide bond</keyword>
<dbReference type="PANTHER" id="PTHR31476">
    <property type="entry name" value="PROTEIN WHAT'S THIS FACTOR 1 HOMOLOG, CHLOROPLASTIC"/>
    <property type="match status" value="1"/>
</dbReference>
<evidence type="ECO:0000256" key="10">
    <source>
        <dbReference type="ARBA" id="ARBA00023180"/>
    </source>
</evidence>
<keyword evidence="8" id="KW-0472">Membrane</keyword>
<dbReference type="AlphaFoldDB" id="A0A0E0PW60"/>
<dbReference type="GO" id="GO:1990538">
    <property type="term" value="F:xylan O-acetyltransferase activity"/>
    <property type="evidence" value="ECO:0007669"/>
    <property type="project" value="UniProtKB-ARBA"/>
</dbReference>
<dbReference type="InterPro" id="IPR026057">
    <property type="entry name" value="TBL_C"/>
</dbReference>
<feature type="domain" description="PORR" evidence="12">
    <location>
        <begin position="8"/>
        <end position="334"/>
    </location>
</feature>
<evidence type="ECO:0000256" key="5">
    <source>
        <dbReference type="ARBA" id="ARBA00022968"/>
    </source>
</evidence>
<dbReference type="GO" id="GO:0000139">
    <property type="term" value="C:Golgi membrane"/>
    <property type="evidence" value="ECO:0007669"/>
    <property type="project" value="UniProtKB-SubCell"/>
</dbReference>
<evidence type="ECO:0008006" key="17">
    <source>
        <dbReference type="Google" id="ProtNLM"/>
    </source>
</evidence>
<evidence type="ECO:0000259" key="14">
    <source>
        <dbReference type="Pfam" id="PF14416"/>
    </source>
</evidence>
<keyword evidence="6" id="KW-1133">Transmembrane helix</keyword>
<name>A0A0E0PW60_ORYRU</name>
<evidence type="ECO:0000259" key="13">
    <source>
        <dbReference type="Pfam" id="PF13839"/>
    </source>
</evidence>
<dbReference type="EnsemblPlants" id="ORUFI06G10690.1">
    <property type="protein sequence ID" value="ORUFI06G10690.1"/>
    <property type="gene ID" value="ORUFI06G10690"/>
</dbReference>
<feature type="domain" description="Trichome birefringence-like C-terminal" evidence="13">
    <location>
        <begin position="576"/>
        <end position="868"/>
    </location>
</feature>
<evidence type="ECO:0000256" key="1">
    <source>
        <dbReference type="ARBA" id="ARBA00004323"/>
    </source>
</evidence>
<feature type="coiled-coil region" evidence="11">
    <location>
        <begin position="343"/>
        <end position="377"/>
    </location>
</feature>
<keyword evidence="16" id="KW-1185">Reference proteome</keyword>
<evidence type="ECO:0000313" key="15">
    <source>
        <dbReference type="EnsemblPlants" id="ORUFI06G10690.1"/>
    </source>
</evidence>
<evidence type="ECO:0000256" key="3">
    <source>
        <dbReference type="ARBA" id="ARBA00022679"/>
    </source>
</evidence>
<feature type="domain" description="Trichome birefringence-like N-terminal" evidence="14">
    <location>
        <begin position="523"/>
        <end position="575"/>
    </location>
</feature>